<dbReference type="SUPFAM" id="SSF54631">
    <property type="entry name" value="CBS-domain pair"/>
    <property type="match status" value="1"/>
</dbReference>
<keyword evidence="4 10" id="KW-0812">Transmembrane</keyword>
<dbReference type="InterPro" id="IPR005170">
    <property type="entry name" value="Transptr-assoc_dom"/>
</dbReference>
<evidence type="ECO:0000256" key="7">
    <source>
        <dbReference type="ARBA" id="ARBA00023122"/>
    </source>
</evidence>
<dbReference type="CDD" id="cd04590">
    <property type="entry name" value="CBS_pair_CorC_HlyC_assoc"/>
    <property type="match status" value="1"/>
</dbReference>
<name>A0AAN0MEG5_9ACTN</name>
<evidence type="ECO:0000313" key="15">
    <source>
        <dbReference type="Proteomes" id="UP001431656"/>
    </source>
</evidence>
<evidence type="ECO:0000256" key="2">
    <source>
        <dbReference type="ARBA" id="ARBA00006337"/>
    </source>
</evidence>
<evidence type="ECO:0000256" key="4">
    <source>
        <dbReference type="ARBA" id="ARBA00022692"/>
    </source>
</evidence>
<evidence type="ECO:0000256" key="1">
    <source>
        <dbReference type="ARBA" id="ARBA00004651"/>
    </source>
</evidence>
<evidence type="ECO:0000313" key="14">
    <source>
        <dbReference type="EMBL" id="BEH01003.1"/>
    </source>
</evidence>
<evidence type="ECO:0000256" key="11">
    <source>
        <dbReference type="SAM" id="Phobius"/>
    </source>
</evidence>
<dbReference type="Pfam" id="PF01595">
    <property type="entry name" value="CNNM"/>
    <property type="match status" value="1"/>
</dbReference>
<dbReference type="Gene3D" id="3.10.580.10">
    <property type="entry name" value="CBS-domain"/>
    <property type="match status" value="1"/>
</dbReference>
<dbReference type="PROSITE" id="PS51371">
    <property type="entry name" value="CBS"/>
    <property type="match status" value="2"/>
</dbReference>
<reference evidence="14" key="1">
    <citation type="journal article" date="2024" name="Int. J. Syst. Evol. Microbiol.">
        <title>Brooklawnia propionicigenes sp. nov., a facultatively anaerobic, propionate-producing bacterium isolated from a methanogenic reactor treating waste from cattle farms.</title>
        <authorList>
            <person name="Akita Y."/>
            <person name="Ueki A."/>
            <person name="Tonouchi A."/>
            <person name="Sugawara Y."/>
            <person name="Honma S."/>
            <person name="Kaku N."/>
            <person name="Ueki K."/>
        </authorList>
    </citation>
    <scope>NUCLEOTIDE SEQUENCE</scope>
    <source>
        <strain evidence="14">SH051</strain>
    </source>
</reference>
<dbReference type="EMBL" id="AP028056">
    <property type="protein sequence ID" value="BEH01003.1"/>
    <property type="molecule type" value="Genomic_DNA"/>
</dbReference>
<gene>
    <name evidence="14" type="ORF">brsh051_02840</name>
</gene>
<evidence type="ECO:0000256" key="5">
    <source>
        <dbReference type="ARBA" id="ARBA00022737"/>
    </source>
</evidence>
<sequence>MATIEGWTVTGLDWVMVGCAVLAAVLAGVGSAVETALVSITPTRAEQMVADGKRGAAAVKQITDDPAPETTTAAFLRVACEVTSVVLVCLVLVDNFHGLGARLWLTVLIMTLVAFVVWGVAPRTLGRQNAEGIAGASARILSVLSVILWPISQLLIWVGNAITPGHGYADGPFIAEAEKIAGASEGEREMIRSVFELGDTIVREVMVPRTDVVYLNRDKTLRQGLSLALRSGFSRIPVIGEDLDDVVGVLYVKDLMRRVYDNPDADKRETVGSLMRPASFTPDSKPIDDLMREMQTSRHHMVIVIDEFGGTAGVATIEDIVEEIVGEITDEYDAEPDMAEEVEPGVWRISARMPVDDMGDLFGLQLEDEDVETVGGLLAKELNMVPIFGSQIIWNGLEITAEKSTGRRHQIDTVLVRRAAVEDDDESGDNDDD</sequence>
<keyword evidence="3" id="KW-1003">Cell membrane</keyword>
<comment type="subcellular location">
    <subcellularLocation>
        <location evidence="1">Cell membrane</location>
        <topology evidence="1">Multi-pass membrane protein</topology>
    </subcellularLocation>
</comment>
<keyword evidence="5" id="KW-0677">Repeat</keyword>
<feature type="domain" description="CBS" evidence="12">
    <location>
        <begin position="271"/>
        <end position="331"/>
    </location>
</feature>
<dbReference type="InterPro" id="IPR000644">
    <property type="entry name" value="CBS_dom"/>
</dbReference>
<dbReference type="InterPro" id="IPR036318">
    <property type="entry name" value="FAD-bd_PCMH-like_sf"/>
</dbReference>
<organism evidence="14 15">
    <name type="scientific">Brooklawnia propionicigenes</name>
    <dbReference type="NCBI Taxonomy" id="3041175"/>
    <lineage>
        <taxon>Bacteria</taxon>
        <taxon>Bacillati</taxon>
        <taxon>Actinomycetota</taxon>
        <taxon>Actinomycetes</taxon>
        <taxon>Propionibacteriales</taxon>
        <taxon>Propionibacteriaceae</taxon>
        <taxon>Brooklawnia</taxon>
    </lineage>
</organism>
<dbReference type="AlphaFoldDB" id="A0AAN0MEG5"/>
<comment type="similarity">
    <text evidence="2">Belongs to the UPF0053 family.</text>
</comment>
<keyword evidence="7 9" id="KW-0129">CBS domain</keyword>
<dbReference type="InterPro" id="IPR016169">
    <property type="entry name" value="FAD-bd_PCMH_sub2"/>
</dbReference>
<dbReference type="SUPFAM" id="SSF56176">
    <property type="entry name" value="FAD-binding/transporter-associated domain-like"/>
    <property type="match status" value="1"/>
</dbReference>
<dbReference type="SMART" id="SM01091">
    <property type="entry name" value="CorC_HlyC"/>
    <property type="match status" value="1"/>
</dbReference>
<accession>A0AAN0MEG5</accession>
<evidence type="ECO:0000256" key="10">
    <source>
        <dbReference type="PROSITE-ProRule" id="PRU01193"/>
    </source>
</evidence>
<dbReference type="InterPro" id="IPR002550">
    <property type="entry name" value="CNNM"/>
</dbReference>
<dbReference type="Proteomes" id="UP001431656">
    <property type="component" value="Chromosome"/>
</dbReference>
<dbReference type="PANTHER" id="PTHR22777:SF32">
    <property type="entry name" value="UPF0053 INNER MEMBRANE PROTEIN YFJD"/>
    <property type="match status" value="1"/>
</dbReference>
<keyword evidence="15" id="KW-1185">Reference proteome</keyword>
<feature type="domain" description="CBS" evidence="12">
    <location>
        <begin position="206"/>
        <end position="267"/>
    </location>
</feature>
<feature type="transmembrane region" description="Helical" evidence="11">
    <location>
        <begin position="99"/>
        <end position="121"/>
    </location>
</feature>
<dbReference type="InterPro" id="IPR044751">
    <property type="entry name" value="Ion_transp-like_CBS"/>
</dbReference>
<dbReference type="Pfam" id="PF00571">
    <property type="entry name" value="CBS"/>
    <property type="match status" value="2"/>
</dbReference>
<dbReference type="FunFam" id="3.10.580.10:FF:000002">
    <property type="entry name" value="Magnesium/cobalt efflux protein CorC"/>
    <property type="match status" value="1"/>
</dbReference>
<dbReference type="Gene3D" id="3.30.465.10">
    <property type="match status" value="1"/>
</dbReference>
<dbReference type="GO" id="GO:0050660">
    <property type="term" value="F:flavin adenine dinucleotide binding"/>
    <property type="evidence" value="ECO:0007669"/>
    <property type="project" value="InterPro"/>
</dbReference>
<feature type="transmembrane region" description="Helical" evidence="11">
    <location>
        <begin position="14"/>
        <end position="38"/>
    </location>
</feature>
<dbReference type="KEGG" id="broo:brsh051_02840"/>
<protein>
    <submittedName>
        <fullName evidence="14">Hemolysin family protein</fullName>
    </submittedName>
</protein>
<evidence type="ECO:0000259" key="12">
    <source>
        <dbReference type="PROSITE" id="PS51371"/>
    </source>
</evidence>
<feature type="domain" description="CNNM transmembrane" evidence="13">
    <location>
        <begin position="9"/>
        <end position="190"/>
    </location>
</feature>
<dbReference type="PANTHER" id="PTHR22777">
    <property type="entry name" value="HEMOLYSIN-RELATED"/>
    <property type="match status" value="1"/>
</dbReference>
<feature type="transmembrane region" description="Helical" evidence="11">
    <location>
        <begin position="133"/>
        <end position="151"/>
    </location>
</feature>
<dbReference type="InterPro" id="IPR046342">
    <property type="entry name" value="CBS_dom_sf"/>
</dbReference>
<evidence type="ECO:0000259" key="13">
    <source>
        <dbReference type="PROSITE" id="PS51846"/>
    </source>
</evidence>
<keyword evidence="6 10" id="KW-1133">Transmembrane helix</keyword>
<evidence type="ECO:0000256" key="6">
    <source>
        <dbReference type="ARBA" id="ARBA00022989"/>
    </source>
</evidence>
<keyword evidence="8 10" id="KW-0472">Membrane</keyword>
<dbReference type="SMART" id="SM00116">
    <property type="entry name" value="CBS"/>
    <property type="match status" value="2"/>
</dbReference>
<evidence type="ECO:0000256" key="9">
    <source>
        <dbReference type="PROSITE-ProRule" id="PRU00703"/>
    </source>
</evidence>
<dbReference type="GO" id="GO:0005886">
    <property type="term" value="C:plasma membrane"/>
    <property type="evidence" value="ECO:0007669"/>
    <property type="project" value="UniProtKB-SubCell"/>
</dbReference>
<proteinExistence type="inferred from homology"/>
<evidence type="ECO:0000256" key="3">
    <source>
        <dbReference type="ARBA" id="ARBA00022475"/>
    </source>
</evidence>
<dbReference type="PROSITE" id="PS51846">
    <property type="entry name" value="CNNM"/>
    <property type="match status" value="1"/>
</dbReference>
<dbReference type="Pfam" id="PF03471">
    <property type="entry name" value="CorC_HlyC"/>
    <property type="match status" value="1"/>
</dbReference>
<evidence type="ECO:0000256" key="8">
    <source>
        <dbReference type="ARBA" id="ARBA00023136"/>
    </source>
</evidence>